<comment type="caution">
    <text evidence="1">The sequence shown here is derived from an EMBL/GenBank/DDBJ whole genome shotgun (WGS) entry which is preliminary data.</text>
</comment>
<dbReference type="Proteomes" id="UP000616151">
    <property type="component" value="Unassembled WGS sequence"/>
</dbReference>
<protein>
    <submittedName>
        <fullName evidence="1">Uncharacterized protein</fullName>
    </submittedName>
</protein>
<evidence type="ECO:0000313" key="2">
    <source>
        <dbReference type="Proteomes" id="UP000616151"/>
    </source>
</evidence>
<organism evidence="1 2">
    <name type="scientific">Taklimakanibacter albus</name>
    <dbReference type="NCBI Taxonomy" id="2800327"/>
    <lineage>
        <taxon>Bacteria</taxon>
        <taxon>Pseudomonadati</taxon>
        <taxon>Pseudomonadota</taxon>
        <taxon>Alphaproteobacteria</taxon>
        <taxon>Hyphomicrobiales</taxon>
        <taxon>Aestuariivirgaceae</taxon>
        <taxon>Taklimakanibacter</taxon>
    </lineage>
</organism>
<name>A0ACC5R0K0_9HYPH</name>
<keyword evidence="2" id="KW-1185">Reference proteome</keyword>
<proteinExistence type="predicted"/>
<evidence type="ECO:0000313" key="1">
    <source>
        <dbReference type="EMBL" id="MBK1866158.1"/>
    </source>
</evidence>
<reference evidence="1" key="1">
    <citation type="submission" date="2021-01" db="EMBL/GenBank/DDBJ databases">
        <authorList>
            <person name="Sun Q."/>
        </authorList>
    </citation>
    <scope>NUCLEOTIDE SEQUENCE</scope>
    <source>
        <strain evidence="1">YIM B02566</strain>
    </source>
</reference>
<accession>A0ACC5R0K0</accession>
<dbReference type="EMBL" id="JAENHL010000006">
    <property type="protein sequence ID" value="MBK1866158.1"/>
    <property type="molecule type" value="Genomic_DNA"/>
</dbReference>
<sequence length="217" mass="23706">MTAAPDLAVPASRGALYYVIGAFTAPHSRVRELMAELRLKSLAWQIVLFCAAISAASGIASNYFDHKYRGGVSYILPPDYPVADTLIWGAIEFLIFIAGFPVARFLWSYLFGYRDEERGVWAASAMAMCPLIILDPLLEIISFFTGSDEETSLYLLVFVAYAFVSAAITALYYAAALAISYLRAAALAFASMLIYLLAAIVLTTVIILLPSFLFPPV</sequence>
<gene>
    <name evidence="1" type="ORF">JHL16_07305</name>
</gene>